<comment type="caution">
    <text evidence="1">The sequence shown here is derived from an EMBL/GenBank/DDBJ whole genome shotgun (WGS) entry which is preliminary data.</text>
</comment>
<dbReference type="EMBL" id="JAJAGQ010000011">
    <property type="protein sequence ID" value="KAJ8548924.1"/>
    <property type="molecule type" value="Genomic_DNA"/>
</dbReference>
<gene>
    <name evidence="1" type="ORF">K7X08_030890</name>
</gene>
<proteinExistence type="predicted"/>
<dbReference type="Proteomes" id="UP001152561">
    <property type="component" value="Unassembled WGS sequence"/>
</dbReference>
<evidence type="ECO:0000313" key="1">
    <source>
        <dbReference type="EMBL" id="KAJ8548924.1"/>
    </source>
</evidence>
<dbReference type="AlphaFoldDB" id="A0A9Q1RB93"/>
<sequence length="67" mass="7491">MGNVISESNGIVYQCILKYIQGILCFSQVNASSTLLLLSCKNQSIIPSPWLRIMELQLDLRASMLQC</sequence>
<keyword evidence="2" id="KW-1185">Reference proteome</keyword>
<evidence type="ECO:0000313" key="2">
    <source>
        <dbReference type="Proteomes" id="UP001152561"/>
    </source>
</evidence>
<reference evidence="2" key="1">
    <citation type="journal article" date="2023" name="Proc. Natl. Acad. Sci. U.S.A.">
        <title>Genomic and structural basis for evolution of tropane alkaloid biosynthesis.</title>
        <authorList>
            <person name="Wanga Y.-J."/>
            <person name="Taina T."/>
            <person name="Yua J.-Y."/>
            <person name="Lia J."/>
            <person name="Xua B."/>
            <person name="Chenc J."/>
            <person name="D'Auriad J.C."/>
            <person name="Huanga J.-P."/>
            <person name="Huanga S.-X."/>
        </authorList>
    </citation>
    <scope>NUCLEOTIDE SEQUENCE [LARGE SCALE GENOMIC DNA]</scope>
    <source>
        <strain evidence="2">cv. KIB-2019</strain>
    </source>
</reference>
<protein>
    <submittedName>
        <fullName evidence="1">Uncharacterized protein</fullName>
    </submittedName>
</protein>
<organism evidence="1 2">
    <name type="scientific">Anisodus acutangulus</name>
    <dbReference type="NCBI Taxonomy" id="402998"/>
    <lineage>
        <taxon>Eukaryota</taxon>
        <taxon>Viridiplantae</taxon>
        <taxon>Streptophyta</taxon>
        <taxon>Embryophyta</taxon>
        <taxon>Tracheophyta</taxon>
        <taxon>Spermatophyta</taxon>
        <taxon>Magnoliopsida</taxon>
        <taxon>eudicotyledons</taxon>
        <taxon>Gunneridae</taxon>
        <taxon>Pentapetalae</taxon>
        <taxon>asterids</taxon>
        <taxon>lamiids</taxon>
        <taxon>Solanales</taxon>
        <taxon>Solanaceae</taxon>
        <taxon>Solanoideae</taxon>
        <taxon>Hyoscyameae</taxon>
        <taxon>Anisodus</taxon>
    </lineage>
</organism>
<name>A0A9Q1RB93_9SOLA</name>
<accession>A0A9Q1RB93</accession>